<evidence type="ECO:0000256" key="12">
    <source>
        <dbReference type="PROSITE-ProRule" id="PRU00110"/>
    </source>
</evidence>
<dbReference type="InterPro" id="IPR036097">
    <property type="entry name" value="HisK_dim/P_sf"/>
</dbReference>
<dbReference type="Proteomes" id="UP000218172">
    <property type="component" value="Unassembled WGS sequence"/>
</dbReference>
<dbReference type="PROSITE" id="PS50894">
    <property type="entry name" value="HPT"/>
    <property type="match status" value="1"/>
</dbReference>
<proteinExistence type="predicted"/>
<dbReference type="FunFam" id="3.30.565.10:FF:000010">
    <property type="entry name" value="Sensor histidine kinase RcsC"/>
    <property type="match status" value="1"/>
</dbReference>
<feature type="domain" description="Histidine kinase" evidence="15">
    <location>
        <begin position="283"/>
        <end position="531"/>
    </location>
</feature>
<comment type="caution">
    <text evidence="18">The sequence shown here is derived from an EMBL/GenBank/DDBJ whole genome shotgun (WGS) entry which is preliminary data.</text>
</comment>
<dbReference type="PANTHER" id="PTHR45339">
    <property type="entry name" value="HYBRID SIGNAL TRANSDUCTION HISTIDINE KINASE J"/>
    <property type="match status" value="1"/>
</dbReference>
<dbReference type="InterPro" id="IPR005467">
    <property type="entry name" value="His_kinase_dom"/>
</dbReference>
<evidence type="ECO:0000256" key="8">
    <source>
        <dbReference type="ARBA" id="ARBA00022840"/>
    </source>
</evidence>
<keyword evidence="4" id="KW-1003">Cell membrane</keyword>
<dbReference type="InterPro" id="IPR004358">
    <property type="entry name" value="Sig_transdc_His_kin-like_C"/>
</dbReference>
<dbReference type="InterPro" id="IPR001789">
    <property type="entry name" value="Sig_transdc_resp-reg_receiver"/>
</dbReference>
<keyword evidence="10" id="KW-0902">Two-component regulatory system</keyword>
<reference evidence="19" key="1">
    <citation type="submission" date="2017-08" db="EMBL/GenBank/DDBJ databases">
        <title>A dynamic microbial community with high functional redundancy inhabits the cold, oxic subseafloor aquifer.</title>
        <authorList>
            <person name="Tully B.J."/>
            <person name="Wheat C.G."/>
            <person name="Glazer B.T."/>
            <person name="Huber J.A."/>
        </authorList>
    </citation>
    <scope>NUCLEOTIDE SEQUENCE [LARGE SCALE GENOMIC DNA]</scope>
</reference>
<evidence type="ECO:0000313" key="19">
    <source>
        <dbReference type="Proteomes" id="UP000218172"/>
    </source>
</evidence>
<keyword evidence="8" id="KW-0067">ATP-binding</keyword>
<dbReference type="PROSITE" id="PS50109">
    <property type="entry name" value="HIS_KIN"/>
    <property type="match status" value="1"/>
</dbReference>
<comment type="subcellular location">
    <subcellularLocation>
        <location evidence="2">Cell membrane</location>
        <topology evidence="2">Multi-pass membrane protein</topology>
    </subcellularLocation>
</comment>
<dbReference type="CDD" id="cd16922">
    <property type="entry name" value="HATPase_EvgS-ArcB-TorS-like"/>
    <property type="match status" value="1"/>
</dbReference>
<dbReference type="Gene3D" id="3.30.565.10">
    <property type="entry name" value="Histidine kinase-like ATPase, C-terminal domain"/>
    <property type="match status" value="1"/>
</dbReference>
<dbReference type="InterPro" id="IPR003594">
    <property type="entry name" value="HATPase_dom"/>
</dbReference>
<dbReference type="SMART" id="SM00388">
    <property type="entry name" value="HisKA"/>
    <property type="match status" value="1"/>
</dbReference>
<dbReference type="CDD" id="cd17546">
    <property type="entry name" value="REC_hyHK_CKI1_RcsC-like"/>
    <property type="match status" value="1"/>
</dbReference>
<dbReference type="Pfam" id="PF01627">
    <property type="entry name" value="Hpt"/>
    <property type="match status" value="1"/>
</dbReference>
<evidence type="ECO:0000256" key="13">
    <source>
        <dbReference type="PROSITE-ProRule" id="PRU00169"/>
    </source>
</evidence>
<evidence type="ECO:0000256" key="10">
    <source>
        <dbReference type="ARBA" id="ARBA00023012"/>
    </source>
</evidence>
<dbReference type="GO" id="GO:0005886">
    <property type="term" value="C:plasma membrane"/>
    <property type="evidence" value="ECO:0007669"/>
    <property type="project" value="UniProtKB-SubCell"/>
</dbReference>
<dbReference type="Pfam" id="PF02518">
    <property type="entry name" value="HATPase_c"/>
    <property type="match status" value="1"/>
</dbReference>
<gene>
    <name evidence="18" type="ORF">COC19_04650</name>
</gene>
<evidence type="ECO:0000256" key="5">
    <source>
        <dbReference type="ARBA" id="ARBA00022553"/>
    </source>
</evidence>
<evidence type="ECO:0000259" key="16">
    <source>
        <dbReference type="PROSITE" id="PS50110"/>
    </source>
</evidence>
<keyword evidence="9 14" id="KW-1133">Transmembrane helix</keyword>
<dbReference type="SUPFAM" id="SSF47384">
    <property type="entry name" value="Homodimeric domain of signal transducing histidine kinase"/>
    <property type="match status" value="1"/>
</dbReference>
<evidence type="ECO:0000313" key="18">
    <source>
        <dbReference type="EMBL" id="PCH61536.1"/>
    </source>
</evidence>
<evidence type="ECO:0000256" key="14">
    <source>
        <dbReference type="SAM" id="Phobius"/>
    </source>
</evidence>
<dbReference type="Pfam" id="PF00072">
    <property type="entry name" value="Response_reg"/>
    <property type="match status" value="1"/>
</dbReference>
<dbReference type="EC" id="2.7.13.3" evidence="3"/>
<feature type="domain" description="HPt" evidence="17">
    <location>
        <begin position="703"/>
        <end position="796"/>
    </location>
</feature>
<dbReference type="InterPro" id="IPR011006">
    <property type="entry name" value="CheY-like_superfamily"/>
</dbReference>
<dbReference type="SMART" id="SM00448">
    <property type="entry name" value="REC"/>
    <property type="match status" value="1"/>
</dbReference>
<dbReference type="Gene3D" id="1.10.287.130">
    <property type="match status" value="1"/>
</dbReference>
<dbReference type="PROSITE" id="PS50110">
    <property type="entry name" value="RESPONSE_REGULATORY"/>
    <property type="match status" value="1"/>
</dbReference>
<dbReference type="GO" id="GO:0005524">
    <property type="term" value="F:ATP binding"/>
    <property type="evidence" value="ECO:0007669"/>
    <property type="project" value="UniProtKB-KW"/>
</dbReference>
<dbReference type="EMBL" id="NVQR01000065">
    <property type="protein sequence ID" value="PCH61536.1"/>
    <property type="molecule type" value="Genomic_DNA"/>
</dbReference>
<sequence>MSHNKQIPLRKGLSYVQAKYCVIVALVLGVFFNSAQIGLDYLSLQGDTRASVDSILSTANRSAYYAAYNLDENNAVQISQGLISFSPITRAIIFDNFGNMLGQADSEVITNVSFLSRSLFGDARDIVNDLQDRNIEGQSVGSLVVTVDPALSAGNFIRRSIILFLSGLVRNFILAICLIAVFHKAITNAIVSTSNRLRSGRSLERIPMPVRHAEDEFGVLVATFNDNLSIIDEQQQAIVKTNENLEGMVELRTRQLHEINKELDAEKEEALLASEGKSEFLAMMSHEIRTPMNGLIGMVQLLEKKGRSSEPNKHDSEQPITEEQEYLHAILDSSKSLVTLMNSVLDYSKYEKGKMEFESTDFDLHRLMNGLTILLSTLANEKGIGLTMEIPHTVPSLINGDAEKLRQVLLNLLSNAIKFTSQGSVKLSVCCAAAQGNSSQANTTQAKGGTESVVVLEFSVTDSGIGIALDKQATIFDPFAQASTSVGRRFGGTGLGLAISKEIVEQQNGDMSVISEEDVGSTFSFRLEFSPATSSEIADNKAELLHVETSLRILVVDDVEINQKLARGQLEGEGHQIFFANNGSEAIEIIEYQPIDLVLMDLNMPVMDGLEATKAIRAMAEQGIAETPIIGVTANLREDTRRECLAAGMNDILTKPVEIVKLLQLLTEIASNLPSITANDANGNPSKSILDEDMIVQHGENFGATKRTELYDEAEASVQDYMVKIGLALKNDKFDEVDSLAHALAGLGANFGFSQLNCIASEIETHASDGDTAQLSALLQRLKESAKATSQALASLNTQ</sequence>
<dbReference type="SMART" id="SM00387">
    <property type="entry name" value="HATPase_c"/>
    <property type="match status" value="1"/>
</dbReference>
<dbReference type="PANTHER" id="PTHR45339:SF1">
    <property type="entry name" value="HYBRID SIGNAL TRANSDUCTION HISTIDINE KINASE J"/>
    <property type="match status" value="1"/>
</dbReference>
<dbReference type="Gene3D" id="1.20.120.160">
    <property type="entry name" value="HPT domain"/>
    <property type="match status" value="1"/>
</dbReference>
<dbReference type="PRINTS" id="PR00344">
    <property type="entry name" value="BCTRLSENSOR"/>
</dbReference>
<evidence type="ECO:0000256" key="1">
    <source>
        <dbReference type="ARBA" id="ARBA00000085"/>
    </source>
</evidence>
<evidence type="ECO:0000256" key="6">
    <source>
        <dbReference type="ARBA" id="ARBA00022692"/>
    </source>
</evidence>
<keyword evidence="6 14" id="KW-0812">Transmembrane</keyword>
<dbReference type="Pfam" id="PF00512">
    <property type="entry name" value="HisKA"/>
    <property type="match status" value="1"/>
</dbReference>
<dbReference type="InterPro" id="IPR036890">
    <property type="entry name" value="HATPase_C_sf"/>
</dbReference>
<comment type="catalytic activity">
    <reaction evidence="1">
        <text>ATP + protein L-histidine = ADP + protein N-phospho-L-histidine.</text>
        <dbReference type="EC" id="2.7.13.3"/>
    </reaction>
</comment>
<dbReference type="AlphaFoldDB" id="A0A2A4MPJ3"/>
<evidence type="ECO:0000256" key="9">
    <source>
        <dbReference type="ARBA" id="ARBA00022989"/>
    </source>
</evidence>
<dbReference type="SUPFAM" id="SSF52172">
    <property type="entry name" value="CheY-like"/>
    <property type="match status" value="1"/>
</dbReference>
<dbReference type="GO" id="GO:0000155">
    <property type="term" value="F:phosphorelay sensor kinase activity"/>
    <property type="evidence" value="ECO:0007669"/>
    <property type="project" value="InterPro"/>
</dbReference>
<keyword evidence="7" id="KW-0547">Nucleotide-binding</keyword>
<dbReference type="SUPFAM" id="SSF47226">
    <property type="entry name" value="Histidine-containing phosphotransfer domain, HPT domain"/>
    <property type="match status" value="1"/>
</dbReference>
<evidence type="ECO:0000256" key="7">
    <source>
        <dbReference type="ARBA" id="ARBA00022741"/>
    </source>
</evidence>
<accession>A0A2A4MPJ3</accession>
<dbReference type="SUPFAM" id="SSF55874">
    <property type="entry name" value="ATPase domain of HSP90 chaperone/DNA topoisomerase II/histidine kinase"/>
    <property type="match status" value="1"/>
</dbReference>
<evidence type="ECO:0000259" key="15">
    <source>
        <dbReference type="PROSITE" id="PS50109"/>
    </source>
</evidence>
<dbReference type="InterPro" id="IPR003661">
    <property type="entry name" value="HisK_dim/P_dom"/>
</dbReference>
<name>A0A2A4MPJ3_9GAMM</name>
<keyword evidence="11 14" id="KW-0472">Membrane</keyword>
<feature type="modified residue" description="Phosphohistidine" evidence="12">
    <location>
        <position position="742"/>
    </location>
</feature>
<evidence type="ECO:0000256" key="3">
    <source>
        <dbReference type="ARBA" id="ARBA00012438"/>
    </source>
</evidence>
<evidence type="ECO:0000256" key="11">
    <source>
        <dbReference type="ARBA" id="ARBA00023136"/>
    </source>
</evidence>
<protein>
    <recommendedName>
        <fullName evidence="3">histidine kinase</fullName>
        <ecNumber evidence="3">2.7.13.3</ecNumber>
    </recommendedName>
</protein>
<dbReference type="CDD" id="cd00082">
    <property type="entry name" value="HisKA"/>
    <property type="match status" value="1"/>
</dbReference>
<dbReference type="InterPro" id="IPR008207">
    <property type="entry name" value="Sig_transdc_His_kin_Hpt_dom"/>
</dbReference>
<evidence type="ECO:0000256" key="4">
    <source>
        <dbReference type="ARBA" id="ARBA00022475"/>
    </source>
</evidence>
<evidence type="ECO:0000259" key="17">
    <source>
        <dbReference type="PROSITE" id="PS50894"/>
    </source>
</evidence>
<feature type="domain" description="Response regulatory" evidence="16">
    <location>
        <begin position="552"/>
        <end position="670"/>
    </location>
</feature>
<feature type="modified residue" description="4-aspartylphosphate" evidence="13">
    <location>
        <position position="601"/>
    </location>
</feature>
<evidence type="ECO:0000256" key="2">
    <source>
        <dbReference type="ARBA" id="ARBA00004651"/>
    </source>
</evidence>
<organism evidence="18 19">
    <name type="scientific">SAR86 cluster bacterium</name>
    <dbReference type="NCBI Taxonomy" id="2030880"/>
    <lineage>
        <taxon>Bacteria</taxon>
        <taxon>Pseudomonadati</taxon>
        <taxon>Pseudomonadota</taxon>
        <taxon>Gammaproteobacteria</taxon>
        <taxon>SAR86 cluster</taxon>
    </lineage>
</organism>
<dbReference type="InterPro" id="IPR036641">
    <property type="entry name" value="HPT_dom_sf"/>
</dbReference>
<keyword evidence="5 13" id="KW-0597">Phosphoprotein</keyword>
<feature type="transmembrane region" description="Helical" evidence="14">
    <location>
        <begin position="12"/>
        <end position="32"/>
    </location>
</feature>
<dbReference type="Gene3D" id="3.40.50.2300">
    <property type="match status" value="1"/>
</dbReference>